<protein>
    <submittedName>
        <fullName evidence="1">Uncharacterized protein</fullName>
    </submittedName>
</protein>
<dbReference type="EMBL" id="CM056813">
    <property type="protein sequence ID" value="KAJ8639256.1"/>
    <property type="molecule type" value="Genomic_DNA"/>
</dbReference>
<accession>A0ACC2M0X7</accession>
<keyword evidence="2" id="KW-1185">Reference proteome</keyword>
<sequence>MREEVMVLRVGQGCCVRLAEFSRPSIVAGELHCCSPSIRSSLAPTKYKPSLRSRPNPMEVKHIGDAAECGASATEPSQQKQQTTNDTENSGLKEGLTELKARLARIRTAVKHVRGSPQREQLFKKLKYKKAFERLEEDDPLFVSEVADFGGPPTPKDWDEAHFLSQFLKRFYDATICLSGSLYVTAHLYFTEIYAIESFSYDMSLSLEESLSNMAKKMKVKFEKYWGRIEKVNMMLVVTVVLDPRLKLDYVKFSYSEILTFDAAEALTKKVRNALYRLYAVSIDVEENIEEIKAIESEVVNQGLPFSISIAFILYLKPFVALHIIYFSFSASSMAKDPVRVLVTGAAGQIGYALVPMIARGVMLGPDQPVILHMLDIPPAAESLNGVKMELVDAAFPLLKGVVATTDVVEACTGVNIAVMVGGFPRKEGMERKDVMSKNVSIYKSQASALEKHAAANCKVLVVANPANTNALILKEFAPSIPEKHITCLTRLDHNRALGQISERLNVQVSDVKNVIIWGNHSSTQYPDVNHATVTIQGGEKPVKGLVANDEWLKGEFITTVQQRGAAIIKARKLSSALSAASAACDHIRDWVLGTPEGTWVSMGVYSDGSYDVSPGLIYSFPVTCCNGDWKIVQGLSIDEFSRKKLDATAAELSEEKALAYSCLS</sequence>
<proteinExistence type="predicted"/>
<organism evidence="1 2">
    <name type="scientific">Persea americana</name>
    <name type="common">Avocado</name>
    <dbReference type="NCBI Taxonomy" id="3435"/>
    <lineage>
        <taxon>Eukaryota</taxon>
        <taxon>Viridiplantae</taxon>
        <taxon>Streptophyta</taxon>
        <taxon>Embryophyta</taxon>
        <taxon>Tracheophyta</taxon>
        <taxon>Spermatophyta</taxon>
        <taxon>Magnoliopsida</taxon>
        <taxon>Magnoliidae</taxon>
        <taxon>Laurales</taxon>
        <taxon>Lauraceae</taxon>
        <taxon>Persea</taxon>
    </lineage>
</organism>
<evidence type="ECO:0000313" key="1">
    <source>
        <dbReference type="EMBL" id="KAJ8639256.1"/>
    </source>
</evidence>
<gene>
    <name evidence="1" type="ORF">MRB53_015950</name>
</gene>
<evidence type="ECO:0000313" key="2">
    <source>
        <dbReference type="Proteomes" id="UP001234297"/>
    </source>
</evidence>
<comment type="caution">
    <text evidence="1">The sequence shown here is derived from an EMBL/GenBank/DDBJ whole genome shotgun (WGS) entry which is preliminary data.</text>
</comment>
<name>A0ACC2M0X7_PERAE</name>
<dbReference type="Proteomes" id="UP001234297">
    <property type="component" value="Chromosome 5"/>
</dbReference>
<reference evidence="1 2" key="1">
    <citation type="journal article" date="2022" name="Hortic Res">
        <title>A haplotype resolved chromosomal level avocado genome allows analysis of novel avocado genes.</title>
        <authorList>
            <person name="Nath O."/>
            <person name="Fletcher S.J."/>
            <person name="Hayward A."/>
            <person name="Shaw L.M."/>
            <person name="Masouleh A.K."/>
            <person name="Furtado A."/>
            <person name="Henry R.J."/>
            <person name="Mitter N."/>
        </authorList>
    </citation>
    <scope>NUCLEOTIDE SEQUENCE [LARGE SCALE GENOMIC DNA]</scope>
    <source>
        <strain evidence="2">cv. Hass</strain>
    </source>
</reference>